<sequence>MKMANYLLQQYSTFYMYTDKIVSIDPKKRHSYRQSIMLISLYIQMGLVRVKLVKTFGHVGIENADDISELGS</sequence>
<proteinExistence type="predicted"/>
<organism evidence="1 2">
    <name type="scientific">Xenopus laevis</name>
    <name type="common">African clawed frog</name>
    <dbReference type="NCBI Taxonomy" id="8355"/>
    <lineage>
        <taxon>Eukaryota</taxon>
        <taxon>Metazoa</taxon>
        <taxon>Chordata</taxon>
        <taxon>Craniata</taxon>
        <taxon>Vertebrata</taxon>
        <taxon>Euteleostomi</taxon>
        <taxon>Amphibia</taxon>
        <taxon>Batrachia</taxon>
        <taxon>Anura</taxon>
        <taxon>Pipoidea</taxon>
        <taxon>Pipidae</taxon>
        <taxon>Xenopodinae</taxon>
        <taxon>Xenopus</taxon>
        <taxon>Xenopus</taxon>
    </lineage>
</organism>
<protein>
    <submittedName>
        <fullName evidence="1">Uncharacterized protein</fullName>
    </submittedName>
</protein>
<dbReference type="Proteomes" id="UP000694892">
    <property type="component" value="Chromosome 8S"/>
</dbReference>
<gene>
    <name evidence="1" type="ORF">XELAEV_18042140mg</name>
</gene>
<evidence type="ECO:0000313" key="1">
    <source>
        <dbReference type="EMBL" id="OCT65890.1"/>
    </source>
</evidence>
<name>A0A974C3I5_XENLA</name>
<reference evidence="2" key="1">
    <citation type="journal article" date="2016" name="Nature">
        <title>Genome evolution in the allotetraploid frog Xenopus laevis.</title>
        <authorList>
            <person name="Session A.M."/>
            <person name="Uno Y."/>
            <person name="Kwon T."/>
            <person name="Chapman J.A."/>
            <person name="Toyoda A."/>
            <person name="Takahashi S."/>
            <person name="Fukui A."/>
            <person name="Hikosaka A."/>
            <person name="Suzuki A."/>
            <person name="Kondo M."/>
            <person name="van Heeringen S.J."/>
            <person name="Quigley I."/>
            <person name="Heinz S."/>
            <person name="Ogino H."/>
            <person name="Ochi H."/>
            <person name="Hellsten U."/>
            <person name="Lyons J.B."/>
            <person name="Simakov O."/>
            <person name="Putnam N."/>
            <person name="Stites J."/>
            <person name="Kuroki Y."/>
            <person name="Tanaka T."/>
            <person name="Michiue T."/>
            <person name="Watanabe M."/>
            <person name="Bogdanovic O."/>
            <person name="Lister R."/>
            <person name="Georgiou G."/>
            <person name="Paranjpe S.S."/>
            <person name="van Kruijsbergen I."/>
            <person name="Shu S."/>
            <person name="Carlson J."/>
            <person name="Kinoshita T."/>
            <person name="Ohta Y."/>
            <person name="Mawaribuchi S."/>
            <person name="Jenkins J."/>
            <person name="Grimwood J."/>
            <person name="Schmutz J."/>
            <person name="Mitros T."/>
            <person name="Mozaffari S.V."/>
            <person name="Suzuki Y."/>
            <person name="Haramoto Y."/>
            <person name="Yamamoto T.S."/>
            <person name="Takagi C."/>
            <person name="Heald R."/>
            <person name="Miller K."/>
            <person name="Haudenschild C."/>
            <person name="Kitzman J."/>
            <person name="Nakayama T."/>
            <person name="Izutsu Y."/>
            <person name="Robert J."/>
            <person name="Fortriede J."/>
            <person name="Burns K."/>
            <person name="Lotay V."/>
            <person name="Karimi K."/>
            <person name="Yasuoka Y."/>
            <person name="Dichmann D.S."/>
            <person name="Flajnik M.F."/>
            <person name="Houston D.W."/>
            <person name="Shendure J."/>
            <person name="DuPasquier L."/>
            <person name="Vize P.D."/>
            <person name="Zorn A.M."/>
            <person name="Ito M."/>
            <person name="Marcotte E.M."/>
            <person name="Wallingford J.B."/>
            <person name="Ito Y."/>
            <person name="Asashima M."/>
            <person name="Ueno N."/>
            <person name="Matsuda Y."/>
            <person name="Veenstra G.J."/>
            <person name="Fujiyama A."/>
            <person name="Harland R.M."/>
            <person name="Taira M."/>
            <person name="Rokhsar D.S."/>
        </authorList>
    </citation>
    <scope>NUCLEOTIDE SEQUENCE [LARGE SCALE GENOMIC DNA]</scope>
    <source>
        <strain evidence="2">J</strain>
    </source>
</reference>
<dbReference type="AlphaFoldDB" id="A0A974C3I5"/>
<dbReference type="EMBL" id="CM004481">
    <property type="protein sequence ID" value="OCT65890.1"/>
    <property type="molecule type" value="Genomic_DNA"/>
</dbReference>
<accession>A0A974C3I5</accession>
<evidence type="ECO:0000313" key="2">
    <source>
        <dbReference type="Proteomes" id="UP000694892"/>
    </source>
</evidence>